<dbReference type="AlphaFoldDB" id="A0A3M7PN32"/>
<protein>
    <submittedName>
        <fullName evidence="1">Uncharacterized protein</fullName>
    </submittedName>
</protein>
<accession>A0A3M7PN32</accession>
<organism evidence="1 2">
    <name type="scientific">Brachionus plicatilis</name>
    <name type="common">Marine rotifer</name>
    <name type="synonym">Brachionus muelleri</name>
    <dbReference type="NCBI Taxonomy" id="10195"/>
    <lineage>
        <taxon>Eukaryota</taxon>
        <taxon>Metazoa</taxon>
        <taxon>Spiralia</taxon>
        <taxon>Gnathifera</taxon>
        <taxon>Rotifera</taxon>
        <taxon>Eurotatoria</taxon>
        <taxon>Monogononta</taxon>
        <taxon>Pseudotrocha</taxon>
        <taxon>Ploima</taxon>
        <taxon>Brachionidae</taxon>
        <taxon>Brachionus</taxon>
    </lineage>
</organism>
<dbReference type="Proteomes" id="UP000276133">
    <property type="component" value="Unassembled WGS sequence"/>
</dbReference>
<gene>
    <name evidence="1" type="ORF">BpHYR1_028143</name>
</gene>
<keyword evidence="2" id="KW-1185">Reference proteome</keyword>
<name>A0A3M7PN32_BRAPC</name>
<evidence type="ECO:0000313" key="1">
    <source>
        <dbReference type="EMBL" id="RNA00516.1"/>
    </source>
</evidence>
<evidence type="ECO:0000313" key="2">
    <source>
        <dbReference type="Proteomes" id="UP000276133"/>
    </source>
</evidence>
<reference evidence="1 2" key="1">
    <citation type="journal article" date="2018" name="Sci. Rep.">
        <title>Genomic signatures of local adaptation to the degree of environmental predictability in rotifers.</title>
        <authorList>
            <person name="Franch-Gras L."/>
            <person name="Hahn C."/>
            <person name="Garcia-Roger E.M."/>
            <person name="Carmona M.J."/>
            <person name="Serra M."/>
            <person name="Gomez A."/>
        </authorList>
    </citation>
    <scope>NUCLEOTIDE SEQUENCE [LARGE SCALE GENOMIC DNA]</scope>
    <source>
        <strain evidence="1">HYR1</strain>
    </source>
</reference>
<dbReference type="EMBL" id="REGN01009714">
    <property type="protein sequence ID" value="RNA00516.1"/>
    <property type="molecule type" value="Genomic_DNA"/>
</dbReference>
<comment type="caution">
    <text evidence="1">The sequence shown here is derived from an EMBL/GenBank/DDBJ whole genome shotgun (WGS) entry which is preliminary data.</text>
</comment>
<proteinExistence type="predicted"/>
<sequence length="122" mass="14281">MSIDFFFCSFPRKAQCATIGDLLVDRFRKLACRVQKREFFSLALIFSIYSFYSLKQKKNTKTAEIQLGSINCLENILCLWQILKARKLCKLQCNEIAHLKFLSKKSNLKIEQNFTLPCLLFI</sequence>